<organism evidence="2 3">
    <name type="scientific">Lacibacter cauensis</name>
    <dbReference type="NCBI Taxonomy" id="510947"/>
    <lineage>
        <taxon>Bacteria</taxon>
        <taxon>Pseudomonadati</taxon>
        <taxon>Bacteroidota</taxon>
        <taxon>Chitinophagia</taxon>
        <taxon>Chitinophagales</taxon>
        <taxon>Chitinophagaceae</taxon>
        <taxon>Lacibacter</taxon>
    </lineage>
</organism>
<evidence type="ECO:0000313" key="3">
    <source>
        <dbReference type="Proteomes" id="UP000316167"/>
    </source>
</evidence>
<gene>
    <name evidence="2" type="ORF">IQ13_0371</name>
</gene>
<reference evidence="2 3" key="1">
    <citation type="journal article" date="2015" name="Stand. Genomic Sci.">
        <title>Genomic Encyclopedia of Bacterial and Archaeal Type Strains, Phase III: the genomes of soil and plant-associated and newly described type strains.</title>
        <authorList>
            <person name="Whitman W.B."/>
            <person name="Woyke T."/>
            <person name="Klenk H.P."/>
            <person name="Zhou Y."/>
            <person name="Lilburn T.G."/>
            <person name="Beck B.J."/>
            <person name="De Vos P."/>
            <person name="Vandamme P."/>
            <person name="Eisen J.A."/>
            <person name="Garrity G."/>
            <person name="Hugenholtz P."/>
            <person name="Kyrpides N.C."/>
        </authorList>
    </citation>
    <scope>NUCLEOTIDE SEQUENCE [LARGE SCALE GENOMIC DNA]</scope>
    <source>
        <strain evidence="2 3">CGMCC 1.7271</strain>
    </source>
</reference>
<keyword evidence="3" id="KW-1185">Reference proteome</keyword>
<keyword evidence="1" id="KW-0812">Transmembrane</keyword>
<name>A0A562SW24_9BACT</name>
<dbReference type="AlphaFoldDB" id="A0A562SW24"/>
<keyword evidence="1" id="KW-0472">Membrane</keyword>
<evidence type="ECO:0000256" key="1">
    <source>
        <dbReference type="SAM" id="Phobius"/>
    </source>
</evidence>
<accession>A0A562SW24</accession>
<feature type="transmembrane region" description="Helical" evidence="1">
    <location>
        <begin position="7"/>
        <end position="26"/>
    </location>
</feature>
<feature type="transmembrane region" description="Helical" evidence="1">
    <location>
        <begin position="32"/>
        <end position="48"/>
    </location>
</feature>
<protein>
    <submittedName>
        <fullName evidence="2">Uncharacterized protein</fullName>
    </submittedName>
</protein>
<dbReference type="RefSeq" id="WP_158637281.1">
    <property type="nucleotide sequence ID" value="NZ_VLLE01000002.1"/>
</dbReference>
<keyword evidence="1" id="KW-1133">Transmembrane helix</keyword>
<proteinExistence type="predicted"/>
<dbReference type="Proteomes" id="UP000316167">
    <property type="component" value="Unassembled WGS sequence"/>
</dbReference>
<evidence type="ECO:0000313" key="2">
    <source>
        <dbReference type="EMBL" id="TWI85214.1"/>
    </source>
</evidence>
<comment type="caution">
    <text evidence="2">The sequence shown here is derived from an EMBL/GenBank/DDBJ whole genome shotgun (WGS) entry which is preliminary data.</text>
</comment>
<sequence length="54" mass="5986">MSNQKQAGIERTLLVGLGIGLLIGFISKRVAYGLLLGIGIALFMMYYLRPRDDE</sequence>
<dbReference type="EMBL" id="VLLE01000002">
    <property type="protein sequence ID" value="TWI85214.1"/>
    <property type="molecule type" value="Genomic_DNA"/>
</dbReference>